<feature type="region of interest" description="Disordered" evidence="1">
    <location>
        <begin position="59"/>
        <end position="104"/>
    </location>
</feature>
<evidence type="ECO:0000313" key="4">
    <source>
        <dbReference type="EMBL" id="KAG7519204.1"/>
    </source>
</evidence>
<gene>
    <name evidence="4" type="ORF">JOB18_003874</name>
</gene>
<feature type="compositionally biased region" description="Polar residues" evidence="1">
    <location>
        <begin position="92"/>
        <end position="104"/>
    </location>
</feature>
<dbReference type="InterPro" id="IPR058841">
    <property type="entry name" value="HTH_76"/>
</dbReference>
<organism evidence="4 5">
    <name type="scientific">Solea senegalensis</name>
    <name type="common">Senegalese sole</name>
    <dbReference type="NCBI Taxonomy" id="28829"/>
    <lineage>
        <taxon>Eukaryota</taxon>
        <taxon>Metazoa</taxon>
        <taxon>Chordata</taxon>
        <taxon>Craniata</taxon>
        <taxon>Vertebrata</taxon>
        <taxon>Euteleostomi</taxon>
        <taxon>Actinopterygii</taxon>
        <taxon>Neopterygii</taxon>
        <taxon>Teleostei</taxon>
        <taxon>Neoteleostei</taxon>
        <taxon>Acanthomorphata</taxon>
        <taxon>Carangaria</taxon>
        <taxon>Pleuronectiformes</taxon>
        <taxon>Pleuronectoidei</taxon>
        <taxon>Soleidae</taxon>
        <taxon>Solea</taxon>
    </lineage>
</organism>
<sequence>MEECVYLRFDSYDFDSDQRFKDGLKILHHNNNNSDGNRLKDMKLFFYNRFVEPIDQSGYKQWSSASPPLTQMDSRVQQQDQETPSERDCETSKNQASETSAETEVTQLSFAEVMRLIQEGKEVPGAIKLDIKPSNQSATPSQMERILKPWENASSSKEVQCLGINGAVGGRGHWADA</sequence>
<evidence type="ECO:0000259" key="2">
    <source>
        <dbReference type="Pfam" id="PF17733"/>
    </source>
</evidence>
<protein>
    <submittedName>
        <fullName evidence="4">Uncharacterized protein</fullName>
    </submittedName>
</protein>
<evidence type="ECO:0000313" key="5">
    <source>
        <dbReference type="Proteomes" id="UP000693946"/>
    </source>
</evidence>
<dbReference type="Pfam" id="PF25871">
    <property type="entry name" value="HTH_76"/>
    <property type="match status" value="1"/>
</dbReference>
<dbReference type="InterPro" id="IPR040554">
    <property type="entry name" value="KPWE_PEX14_dom"/>
</dbReference>
<dbReference type="PANTHER" id="PTHR36855">
    <property type="entry name" value="CHROMOSOME 10, WHOLE GENOME SHOTGUN SEQUENCE"/>
    <property type="match status" value="1"/>
</dbReference>
<dbReference type="EMBL" id="JAGKHQ010000003">
    <property type="protein sequence ID" value="KAG7519204.1"/>
    <property type="molecule type" value="Genomic_DNA"/>
</dbReference>
<feature type="compositionally biased region" description="Polar residues" evidence="1">
    <location>
        <begin position="59"/>
        <end position="82"/>
    </location>
</feature>
<feature type="domain" description="Peroxisomal membrane protein PEX14-like KPWE" evidence="2">
    <location>
        <begin position="107"/>
        <end position="151"/>
    </location>
</feature>
<accession>A0AAV6SNU5</accession>
<evidence type="ECO:0000259" key="3">
    <source>
        <dbReference type="Pfam" id="PF25871"/>
    </source>
</evidence>
<name>A0AAV6SNU5_SOLSE</name>
<evidence type="ECO:0000256" key="1">
    <source>
        <dbReference type="SAM" id="MobiDB-lite"/>
    </source>
</evidence>
<keyword evidence="5" id="KW-1185">Reference proteome</keyword>
<dbReference type="AlphaFoldDB" id="A0AAV6SNU5"/>
<reference evidence="4 5" key="1">
    <citation type="journal article" date="2021" name="Sci. Rep.">
        <title>Chromosome anchoring in Senegalese sole (Solea senegalensis) reveals sex-associated markers and genome rearrangements in flatfish.</title>
        <authorList>
            <person name="Guerrero-Cozar I."/>
            <person name="Gomez-Garrido J."/>
            <person name="Berbel C."/>
            <person name="Martinez-Blanch J.F."/>
            <person name="Alioto T."/>
            <person name="Claros M.G."/>
            <person name="Gagnaire P.A."/>
            <person name="Manchado M."/>
        </authorList>
    </citation>
    <scope>NUCLEOTIDE SEQUENCE [LARGE SCALE GENOMIC DNA]</scope>
    <source>
        <strain evidence="4">Sse05_10M</strain>
    </source>
</reference>
<dbReference type="Pfam" id="PF17733">
    <property type="entry name" value="KPWE_dom"/>
    <property type="match status" value="1"/>
</dbReference>
<dbReference type="Proteomes" id="UP000693946">
    <property type="component" value="Linkage Group LG11"/>
</dbReference>
<comment type="caution">
    <text evidence="4">The sequence shown here is derived from an EMBL/GenBank/DDBJ whole genome shotgun (WGS) entry which is preliminary data.</text>
</comment>
<dbReference type="PANTHER" id="PTHR36855:SF1">
    <property type="entry name" value="PEROXISOME MEMBRANE ANCHOR PROTEIN PEX14P N-TERMINAL DOMAIN-CONTAINING PROTEIN"/>
    <property type="match status" value="1"/>
</dbReference>
<proteinExistence type="predicted"/>
<feature type="domain" description="PEX14-like helix-turn-helix" evidence="3">
    <location>
        <begin position="5"/>
        <end position="66"/>
    </location>
</feature>